<sequence>MAIMLPKLITIKTTSYPDKGFLYYNEKGSSVNLGEQSVFSTLVKIEVERAKSNNNYVHLRFSNSNRYWSKRADSNVIIAKSRQPVEDTTDPSCTLFQPVQVTGAAAGVFYLNYVPTGGRLLIDSSKTIWGVFVKVKPPEDYGYLTFVDWSALVKLPGHVAFKGDNGRFLRGVSKDRRKYLQFSSDDPNDWSSGHRVSLMPDGHVQITSDHWGGQFWRRSPNWIWADANQSSINNRDTHFWPVKVDNNNTIALRNAGNNQYCKRLTTEGKTSMLNAAVPNITKEARLVVQELVSQRNIYNVRYRMEDARILNEVPYVAGTSVVTNSSNQEAAMAIKIRYQDEKSYTFSRSLSLTAGVKTNFKTGVPFIAEGKITVSFEINATLQWDETTKTTTSITASGSVPVPAKTTAMIEYVGTRGTCNVPYYYTQEDRRSTNGQISYTEQVDGIYKGINCYNFHFVIKPTRVLV</sequence>
<dbReference type="Proteomes" id="UP001567538">
    <property type="component" value="Unassembled WGS sequence"/>
</dbReference>
<dbReference type="EMBL" id="JBEAFC010000007">
    <property type="protein sequence ID" value="KAL1551588.1"/>
    <property type="molecule type" value="Genomic_DNA"/>
</dbReference>
<dbReference type="SUPFAM" id="SSF50382">
    <property type="entry name" value="Agglutinin"/>
    <property type="match status" value="2"/>
</dbReference>
<evidence type="ECO:0000313" key="2">
    <source>
        <dbReference type="EMBL" id="KAL1551588.1"/>
    </source>
</evidence>
<accession>A0ABD1H8K1</accession>
<reference evidence="2 3" key="1">
    <citation type="submission" date="2024-06" db="EMBL/GenBank/DDBJ databases">
        <title>A chromosome level genome sequence of Diviner's sage (Salvia divinorum).</title>
        <authorList>
            <person name="Ford S.A."/>
            <person name="Ro D.-K."/>
            <person name="Ness R.W."/>
            <person name="Phillips M.A."/>
        </authorList>
    </citation>
    <scope>NUCLEOTIDE SEQUENCE [LARGE SCALE GENOMIC DNA]</scope>
    <source>
        <strain evidence="2">SAF-2024a</strain>
        <tissue evidence="2">Leaf</tissue>
    </source>
</reference>
<comment type="caution">
    <text evidence="2">The sequence shown here is derived from an EMBL/GenBank/DDBJ whole genome shotgun (WGS) entry which is preliminary data.</text>
</comment>
<dbReference type="Pfam" id="PF07468">
    <property type="entry name" value="Agglutinin"/>
    <property type="match status" value="2"/>
</dbReference>
<dbReference type="Gene3D" id="2.80.10.50">
    <property type="match status" value="2"/>
</dbReference>
<protein>
    <recommendedName>
        <fullName evidence="1">Agglutinin domain-containing protein</fullName>
    </recommendedName>
</protein>
<organism evidence="2 3">
    <name type="scientific">Salvia divinorum</name>
    <name type="common">Maria pastora</name>
    <name type="synonym">Diviner's sage</name>
    <dbReference type="NCBI Taxonomy" id="28513"/>
    <lineage>
        <taxon>Eukaryota</taxon>
        <taxon>Viridiplantae</taxon>
        <taxon>Streptophyta</taxon>
        <taxon>Embryophyta</taxon>
        <taxon>Tracheophyta</taxon>
        <taxon>Spermatophyta</taxon>
        <taxon>Magnoliopsida</taxon>
        <taxon>eudicotyledons</taxon>
        <taxon>Gunneridae</taxon>
        <taxon>Pentapetalae</taxon>
        <taxon>asterids</taxon>
        <taxon>lamiids</taxon>
        <taxon>Lamiales</taxon>
        <taxon>Lamiaceae</taxon>
        <taxon>Nepetoideae</taxon>
        <taxon>Mentheae</taxon>
        <taxon>Salviinae</taxon>
        <taxon>Salvia</taxon>
        <taxon>Salvia subgen. Calosphace</taxon>
    </lineage>
</organism>
<evidence type="ECO:0000313" key="3">
    <source>
        <dbReference type="Proteomes" id="UP001567538"/>
    </source>
</evidence>
<keyword evidence="3" id="KW-1185">Reference proteome</keyword>
<gene>
    <name evidence="2" type="ORF">AAHA92_19410</name>
</gene>
<dbReference type="SMART" id="SM00791">
    <property type="entry name" value="Agglutinin"/>
    <property type="match status" value="1"/>
</dbReference>
<dbReference type="InterPro" id="IPR036242">
    <property type="entry name" value="Agglutinin_dom_sf"/>
</dbReference>
<feature type="domain" description="Agglutinin" evidence="1">
    <location>
        <begin position="153"/>
        <end position="290"/>
    </location>
</feature>
<dbReference type="Pfam" id="PF03318">
    <property type="entry name" value="ETX_MTX2"/>
    <property type="match status" value="1"/>
</dbReference>
<dbReference type="SUPFAM" id="SSF56973">
    <property type="entry name" value="Aerolisin/ETX pore-forming domain"/>
    <property type="match status" value="1"/>
</dbReference>
<proteinExistence type="predicted"/>
<dbReference type="InterPro" id="IPR004991">
    <property type="entry name" value="Aerolysin-like"/>
</dbReference>
<dbReference type="AlphaFoldDB" id="A0ABD1H8K1"/>
<dbReference type="PANTHER" id="PTHR39244">
    <property type="entry name" value="NATTERIN-4"/>
    <property type="match status" value="1"/>
</dbReference>
<evidence type="ECO:0000259" key="1">
    <source>
        <dbReference type="SMART" id="SM00791"/>
    </source>
</evidence>
<dbReference type="CDD" id="cd20216">
    <property type="entry name" value="PFM_HFR-2-like"/>
    <property type="match status" value="1"/>
</dbReference>
<dbReference type="InterPro" id="IPR008998">
    <property type="entry name" value="Agglutinin"/>
</dbReference>
<dbReference type="InterPro" id="IPR053237">
    <property type="entry name" value="Natterin_C"/>
</dbReference>
<dbReference type="Gene3D" id="2.170.15.10">
    <property type="entry name" value="Proaerolysin, chain A, domain 3"/>
    <property type="match status" value="1"/>
</dbReference>
<dbReference type="PANTHER" id="PTHR39244:SF5">
    <property type="entry name" value="NATTERIN-3-LIKE"/>
    <property type="match status" value="1"/>
</dbReference>
<name>A0ABD1H8K1_SALDI</name>